<accession>A0A6J4JWL8</accession>
<gene>
    <name evidence="1" type="ORF">AVDCRST_MAG77-4580</name>
</gene>
<sequence length="48" mass="5304">MPYTVTTVGADLRNGDGNVTITRVAMTPTRIRPHASVIEHALAQRWKT</sequence>
<proteinExistence type="predicted"/>
<dbReference type="AlphaFoldDB" id="A0A6J4JWL8"/>
<name>A0A6J4JWL8_9CHLR</name>
<organism evidence="1">
    <name type="scientific">uncultured Chloroflexota bacterium</name>
    <dbReference type="NCBI Taxonomy" id="166587"/>
    <lineage>
        <taxon>Bacteria</taxon>
        <taxon>Bacillati</taxon>
        <taxon>Chloroflexota</taxon>
        <taxon>environmental samples</taxon>
    </lineage>
</organism>
<dbReference type="EMBL" id="CADCTC010000243">
    <property type="protein sequence ID" value="CAA9289524.1"/>
    <property type="molecule type" value="Genomic_DNA"/>
</dbReference>
<evidence type="ECO:0000313" key="1">
    <source>
        <dbReference type="EMBL" id="CAA9289524.1"/>
    </source>
</evidence>
<reference evidence="1" key="1">
    <citation type="submission" date="2020-02" db="EMBL/GenBank/DDBJ databases">
        <authorList>
            <person name="Meier V. D."/>
        </authorList>
    </citation>
    <scope>NUCLEOTIDE SEQUENCE</scope>
    <source>
        <strain evidence="1">AVDCRST_MAG77</strain>
    </source>
</reference>
<protein>
    <submittedName>
        <fullName evidence="1">Uncharacterized protein</fullName>
    </submittedName>
</protein>